<dbReference type="GO" id="GO:0070475">
    <property type="term" value="P:rRNA base methylation"/>
    <property type="evidence" value="ECO:0007669"/>
    <property type="project" value="TreeGrafter"/>
</dbReference>
<dbReference type="Pfam" id="PF01189">
    <property type="entry name" value="Methyltr_RsmB-F"/>
    <property type="match status" value="1"/>
</dbReference>
<dbReference type="Gene3D" id="3.40.50.150">
    <property type="entry name" value="Vaccinia Virus protein VP39"/>
    <property type="match status" value="1"/>
</dbReference>
<dbReference type="PANTHER" id="PTHR22807">
    <property type="entry name" value="NOP2 YEAST -RELATED NOL1/NOP2/FMU SUN DOMAIN-CONTAINING"/>
    <property type="match status" value="1"/>
</dbReference>
<evidence type="ECO:0000256" key="1">
    <source>
        <dbReference type="ARBA" id="ARBA00022603"/>
    </source>
</evidence>
<feature type="compositionally biased region" description="Basic and acidic residues" evidence="6">
    <location>
        <begin position="545"/>
        <end position="559"/>
    </location>
</feature>
<evidence type="ECO:0000256" key="2">
    <source>
        <dbReference type="ARBA" id="ARBA00022679"/>
    </source>
</evidence>
<evidence type="ECO:0000256" key="6">
    <source>
        <dbReference type="SAM" id="MobiDB-lite"/>
    </source>
</evidence>
<accession>A0A0F4ZC17</accession>
<evidence type="ECO:0000259" key="7">
    <source>
        <dbReference type="PROSITE" id="PS51686"/>
    </source>
</evidence>
<feature type="domain" description="SAM-dependent MTase RsmB/NOP-type" evidence="7">
    <location>
        <begin position="132"/>
        <end position="508"/>
    </location>
</feature>
<dbReference type="Pfam" id="PF21148">
    <property type="entry name" value="NSUN5_fdxn-like"/>
    <property type="match status" value="1"/>
</dbReference>
<evidence type="ECO:0000313" key="9">
    <source>
        <dbReference type="Proteomes" id="UP000033483"/>
    </source>
</evidence>
<dbReference type="InterPro" id="IPR029063">
    <property type="entry name" value="SAM-dependent_MTases_sf"/>
</dbReference>
<feature type="region of interest" description="Disordered" evidence="6">
    <location>
        <begin position="511"/>
        <end position="593"/>
    </location>
</feature>
<comment type="caution">
    <text evidence="8">The sequence shown here is derived from an EMBL/GenBank/DDBJ whole genome shotgun (WGS) entry which is preliminary data.</text>
</comment>
<feature type="binding site" evidence="5">
    <location>
        <begin position="238"/>
        <end position="244"/>
    </location>
    <ligand>
        <name>S-adenosyl-L-methionine</name>
        <dbReference type="ChEBI" id="CHEBI:59789"/>
    </ligand>
</feature>
<feature type="compositionally biased region" description="Acidic residues" evidence="6">
    <location>
        <begin position="560"/>
        <end position="573"/>
    </location>
</feature>
<keyword evidence="4 5" id="KW-0694">RNA-binding</keyword>
<dbReference type="GO" id="GO:0008173">
    <property type="term" value="F:RNA methyltransferase activity"/>
    <property type="evidence" value="ECO:0007669"/>
    <property type="project" value="InterPro"/>
</dbReference>
<dbReference type="InterPro" id="IPR001678">
    <property type="entry name" value="MeTrfase_RsmB-F_NOP2_dom"/>
</dbReference>
<evidence type="ECO:0000256" key="4">
    <source>
        <dbReference type="ARBA" id="ARBA00022884"/>
    </source>
</evidence>
<feature type="compositionally biased region" description="Acidic residues" evidence="6">
    <location>
        <begin position="582"/>
        <end position="593"/>
    </location>
</feature>
<dbReference type="PRINTS" id="PR02008">
    <property type="entry name" value="RCMTFAMILY"/>
</dbReference>
<dbReference type="Proteomes" id="UP000033483">
    <property type="component" value="Unassembled WGS sequence"/>
</dbReference>
<dbReference type="OrthoDB" id="435282at2759"/>
<dbReference type="PROSITE" id="PS51686">
    <property type="entry name" value="SAM_MT_RSMB_NOP"/>
    <property type="match status" value="1"/>
</dbReference>
<protein>
    <recommendedName>
        <fullName evidence="7">SAM-dependent MTase RsmB/NOP-type domain-containing protein</fullName>
    </recommendedName>
</protein>
<feature type="active site" description="Nucleophile" evidence="5">
    <location>
        <position position="427"/>
    </location>
</feature>
<dbReference type="InterPro" id="IPR049560">
    <property type="entry name" value="MeTrfase_RsmB-F_NOP2_cat"/>
</dbReference>
<keyword evidence="2 5" id="KW-0808">Transferase</keyword>
<keyword evidence="1 5" id="KW-0489">Methyltransferase</keyword>
<dbReference type="InterPro" id="IPR023267">
    <property type="entry name" value="RCMT"/>
</dbReference>
<name>A0A0F4ZC17_9PEZI</name>
<gene>
    <name evidence="8" type="ORF">TD95_003607</name>
</gene>
<organism evidence="8 9">
    <name type="scientific">Thielaviopsis punctulata</name>
    <dbReference type="NCBI Taxonomy" id="72032"/>
    <lineage>
        <taxon>Eukaryota</taxon>
        <taxon>Fungi</taxon>
        <taxon>Dikarya</taxon>
        <taxon>Ascomycota</taxon>
        <taxon>Pezizomycotina</taxon>
        <taxon>Sordariomycetes</taxon>
        <taxon>Hypocreomycetidae</taxon>
        <taxon>Microascales</taxon>
        <taxon>Ceratocystidaceae</taxon>
        <taxon>Thielaviopsis</taxon>
    </lineage>
</organism>
<comment type="caution">
    <text evidence="5">Lacks conserved residue(s) required for the propagation of feature annotation.</text>
</comment>
<comment type="similarity">
    <text evidence="5">Belongs to the class I-like SAM-binding methyltransferase superfamily. RsmB/NOP family.</text>
</comment>
<dbReference type="PANTHER" id="PTHR22807:SF4">
    <property type="entry name" value="28S RRNA (CYTOSINE-C(5))-METHYLTRANSFERASE"/>
    <property type="match status" value="1"/>
</dbReference>
<reference evidence="8 9" key="1">
    <citation type="submission" date="2015-03" db="EMBL/GenBank/DDBJ databases">
        <authorList>
            <person name="Radwan O."/>
            <person name="Al-Naeli F.A."/>
            <person name="Rendon G.A."/>
            <person name="Fields C."/>
        </authorList>
    </citation>
    <scope>NUCLEOTIDE SEQUENCE [LARGE SCALE GENOMIC DNA]</scope>
    <source>
        <strain evidence="8">CR-DP1</strain>
    </source>
</reference>
<dbReference type="AlphaFoldDB" id="A0A0F4ZC17"/>
<dbReference type="EMBL" id="LAEV01001420">
    <property type="protein sequence ID" value="KKA28082.1"/>
    <property type="molecule type" value="Genomic_DNA"/>
</dbReference>
<dbReference type="InterPro" id="IPR048889">
    <property type="entry name" value="NSUN5_RCM1_N"/>
</dbReference>
<evidence type="ECO:0000256" key="3">
    <source>
        <dbReference type="ARBA" id="ARBA00022691"/>
    </source>
</evidence>
<proteinExistence type="inferred from homology"/>
<evidence type="ECO:0000256" key="5">
    <source>
        <dbReference type="PROSITE-ProRule" id="PRU01023"/>
    </source>
</evidence>
<dbReference type="InterPro" id="IPR049561">
    <property type="entry name" value="NSUN5_7_fdxn-like"/>
</dbReference>
<keyword evidence="9" id="KW-1185">Reference proteome</keyword>
<feature type="binding site" evidence="5">
    <location>
        <position position="320"/>
    </location>
    <ligand>
        <name>S-adenosyl-L-methionine</name>
        <dbReference type="ChEBI" id="CHEBI:59789"/>
    </ligand>
</feature>
<dbReference type="GO" id="GO:0005730">
    <property type="term" value="C:nucleolus"/>
    <property type="evidence" value="ECO:0007669"/>
    <property type="project" value="TreeGrafter"/>
</dbReference>
<sequence>MSLYHEAAEVLRTLDTAAGSLKNRVFKRKDLKAPPAQVYALAIESCKWSGVLKEVIDASDLLKAERKLTPILALLLVHDLLLAKGGISLPASHGLRAAVERHKGRLSSELTRARLRRKMPSLQALRALVARDARAEDDGYPRWIRVNSLRSDIATELATTFAAYVQVASLAELMQAAPGTAIHVDQHVPNLLAAAPGTDVTKTDSYRDGRIILQDKASCFPAYLLDPQPHHGDVVDGCAAPGNKTTHVAAILAERRADAHVDAGRRALVYAYEKSRPRSDILTKMVGVAGAKDAVRIAFGQDFLRTDPVSMGFVGALLLDPSCSGSGIVGRDANPTLHVPTAYSAGAAAGAGKKRKREQEETPLAVAGAGAAPAERVLLDDDGEPVYAAASAQDLDARLRALAAFQTKIVLHALQFPAARRVTYSTCSVHAEENEGVVLAVLASEEARRGGWRMLKREEQVRGMREWPVRGEVAAAEGDEEVAQACVRAYKGDGRGVMGFFVAGFVRDEIPGTKSEGEGEGADAEPYVRDAEGVIVREQGTGMPLEKKTGRFVELKADEKEESADGSDGDSSSESDSAASSSEEEEEWGGFDD</sequence>
<dbReference type="SUPFAM" id="SSF53335">
    <property type="entry name" value="S-adenosyl-L-methionine-dependent methyltransferases"/>
    <property type="match status" value="1"/>
</dbReference>
<keyword evidence="3 5" id="KW-0949">S-adenosyl-L-methionine</keyword>
<feature type="binding site" evidence="5">
    <location>
        <position position="273"/>
    </location>
    <ligand>
        <name>S-adenosyl-L-methionine</name>
        <dbReference type="ChEBI" id="CHEBI:59789"/>
    </ligand>
</feature>
<dbReference type="GO" id="GO:0003723">
    <property type="term" value="F:RNA binding"/>
    <property type="evidence" value="ECO:0007669"/>
    <property type="project" value="UniProtKB-UniRule"/>
</dbReference>
<dbReference type="Pfam" id="PF21153">
    <property type="entry name" value="NSUN5_N"/>
    <property type="match status" value="1"/>
</dbReference>
<evidence type="ECO:0000313" key="8">
    <source>
        <dbReference type="EMBL" id="KKA28082.1"/>
    </source>
</evidence>
<dbReference type="Gene3D" id="3.30.70.1170">
    <property type="entry name" value="Sun protein, domain 3"/>
    <property type="match status" value="1"/>
</dbReference>